<dbReference type="SMART" id="SM00898">
    <property type="entry name" value="Fapy_DNA_glyco"/>
    <property type="match status" value="1"/>
</dbReference>
<dbReference type="GO" id="GO:0008270">
    <property type="term" value="F:zinc ion binding"/>
    <property type="evidence" value="ECO:0007669"/>
    <property type="project" value="UniProtKB-KW"/>
</dbReference>
<dbReference type="SUPFAM" id="SSF46946">
    <property type="entry name" value="S13-like H2TH domain"/>
    <property type="match status" value="1"/>
</dbReference>
<keyword evidence="9" id="KW-0234">DNA repair</keyword>
<dbReference type="InterPro" id="IPR035937">
    <property type="entry name" value="FPG_N"/>
</dbReference>
<evidence type="ECO:0000256" key="4">
    <source>
        <dbReference type="ARBA" id="ARBA00022763"/>
    </source>
</evidence>
<accession>A0A160N052</accession>
<keyword evidence="7" id="KW-0862">Zinc</keyword>
<dbReference type="Proteomes" id="UP000077255">
    <property type="component" value="Chromosome"/>
</dbReference>
<evidence type="ECO:0000256" key="3">
    <source>
        <dbReference type="ARBA" id="ARBA00022723"/>
    </source>
</evidence>
<dbReference type="SUPFAM" id="SSF81624">
    <property type="entry name" value="N-terminal domain of MutM-like DNA repair proteins"/>
    <property type="match status" value="1"/>
</dbReference>
<evidence type="ECO:0000256" key="11">
    <source>
        <dbReference type="ARBA" id="ARBA00023268"/>
    </source>
</evidence>
<evidence type="ECO:0000256" key="1">
    <source>
        <dbReference type="ARBA" id="ARBA00009409"/>
    </source>
</evidence>
<protein>
    <recommendedName>
        <fullName evidence="2">DNA-(apurinic or apyrimidinic site) lyase</fullName>
        <ecNumber evidence="2">4.2.99.18</ecNumber>
    </recommendedName>
</protein>
<dbReference type="RefSeq" id="WP_063671963.1">
    <property type="nucleotide sequence ID" value="NZ_CP014841.1"/>
</dbReference>
<keyword evidence="17" id="KW-1185">Reference proteome</keyword>
<feature type="domain" description="Formamidopyrimidine-DNA glycosylase catalytic" evidence="15">
    <location>
        <begin position="2"/>
        <end position="91"/>
    </location>
</feature>
<keyword evidence="10 16" id="KW-0456">Lyase</keyword>
<dbReference type="Pfam" id="PF01149">
    <property type="entry name" value="Fapy_DNA_glyco"/>
    <property type="match status" value="1"/>
</dbReference>
<dbReference type="PANTHER" id="PTHR42697:SF1">
    <property type="entry name" value="ENDONUCLEASE 8"/>
    <property type="match status" value="1"/>
</dbReference>
<comment type="similarity">
    <text evidence="1">Belongs to the FPG family.</text>
</comment>
<dbReference type="PANTHER" id="PTHR42697">
    <property type="entry name" value="ENDONUCLEASE 8"/>
    <property type="match status" value="1"/>
</dbReference>
<evidence type="ECO:0000256" key="10">
    <source>
        <dbReference type="ARBA" id="ARBA00023239"/>
    </source>
</evidence>
<keyword evidence="5 13" id="KW-0863">Zinc-finger</keyword>
<keyword evidence="12" id="KW-0326">Glycosidase</keyword>
<dbReference type="KEGG" id="dtx:ATSB10_16770"/>
<evidence type="ECO:0000256" key="7">
    <source>
        <dbReference type="ARBA" id="ARBA00022833"/>
    </source>
</evidence>
<dbReference type="PROSITE" id="PS51068">
    <property type="entry name" value="FPG_CAT"/>
    <property type="match status" value="1"/>
</dbReference>
<dbReference type="GO" id="GO:0006284">
    <property type="term" value="P:base-excision repair"/>
    <property type="evidence" value="ECO:0007669"/>
    <property type="project" value="InterPro"/>
</dbReference>
<dbReference type="OrthoDB" id="5657047at2"/>
<dbReference type="InterPro" id="IPR010979">
    <property type="entry name" value="Ribosomal_uS13-like_H2TH"/>
</dbReference>
<evidence type="ECO:0000259" key="14">
    <source>
        <dbReference type="PROSITE" id="PS51066"/>
    </source>
</evidence>
<keyword evidence="11" id="KW-0511">Multifunctional enzyme</keyword>
<dbReference type="SMART" id="SM01232">
    <property type="entry name" value="H2TH"/>
    <property type="match status" value="1"/>
</dbReference>
<evidence type="ECO:0000256" key="5">
    <source>
        <dbReference type="ARBA" id="ARBA00022771"/>
    </source>
</evidence>
<organism evidence="16 17">
    <name type="scientific">Dyella thiooxydans</name>
    <dbReference type="NCBI Taxonomy" id="445710"/>
    <lineage>
        <taxon>Bacteria</taxon>
        <taxon>Pseudomonadati</taxon>
        <taxon>Pseudomonadota</taxon>
        <taxon>Gammaproteobacteria</taxon>
        <taxon>Lysobacterales</taxon>
        <taxon>Rhodanobacteraceae</taxon>
        <taxon>Dyella</taxon>
    </lineage>
</organism>
<dbReference type="GO" id="GO:0000703">
    <property type="term" value="F:oxidized pyrimidine nucleobase lesion DNA N-glycosylase activity"/>
    <property type="evidence" value="ECO:0007669"/>
    <property type="project" value="TreeGrafter"/>
</dbReference>
<dbReference type="EC" id="4.2.99.18" evidence="2"/>
<dbReference type="Gene3D" id="3.20.190.10">
    <property type="entry name" value="MutM-like, N-terminal"/>
    <property type="match status" value="1"/>
</dbReference>
<name>A0A160N052_9GAMM</name>
<dbReference type="GO" id="GO:0140078">
    <property type="term" value="F:class I DNA-(apurinic or apyrimidinic site) endonuclease activity"/>
    <property type="evidence" value="ECO:0007669"/>
    <property type="project" value="UniProtKB-EC"/>
</dbReference>
<dbReference type="InterPro" id="IPR015886">
    <property type="entry name" value="H2TH_FPG"/>
</dbReference>
<proteinExistence type="inferred from homology"/>
<dbReference type="PATRIC" id="fig|445710.3.peg.1672"/>
<evidence type="ECO:0000259" key="15">
    <source>
        <dbReference type="PROSITE" id="PS51068"/>
    </source>
</evidence>
<evidence type="ECO:0000256" key="2">
    <source>
        <dbReference type="ARBA" id="ARBA00012720"/>
    </source>
</evidence>
<keyword evidence="4" id="KW-0227">DNA damage</keyword>
<dbReference type="Gene3D" id="1.10.8.50">
    <property type="match status" value="1"/>
</dbReference>
<evidence type="ECO:0000256" key="12">
    <source>
        <dbReference type="ARBA" id="ARBA00023295"/>
    </source>
</evidence>
<reference evidence="16 17" key="1">
    <citation type="submission" date="2016-02" db="EMBL/GenBank/DDBJ databases">
        <title>Complete genome sequencing and analysis of ATSB10, Dyella thiooxydans isolated from rhizosphere soil of sunflower (Helianthus annuus L.).</title>
        <authorList>
            <person name="Lee Y."/>
            <person name="Hwangbo K."/>
            <person name="Chung H."/>
            <person name="Yoo J."/>
            <person name="Kim K.Y."/>
            <person name="Sa T.M."/>
            <person name="Um Y."/>
            <person name="Madhaiyan M."/>
        </authorList>
    </citation>
    <scope>NUCLEOTIDE SEQUENCE [LARGE SCALE GENOMIC DNA]</scope>
    <source>
        <strain evidence="16 17">ATSB10</strain>
    </source>
</reference>
<keyword evidence="3" id="KW-0479">Metal-binding</keyword>
<keyword evidence="6" id="KW-0378">Hydrolase</keyword>
<dbReference type="EMBL" id="CP014841">
    <property type="protein sequence ID" value="AND69131.1"/>
    <property type="molecule type" value="Genomic_DNA"/>
</dbReference>
<evidence type="ECO:0000256" key="9">
    <source>
        <dbReference type="ARBA" id="ARBA00023204"/>
    </source>
</evidence>
<evidence type="ECO:0000256" key="8">
    <source>
        <dbReference type="ARBA" id="ARBA00023125"/>
    </source>
</evidence>
<evidence type="ECO:0000256" key="6">
    <source>
        <dbReference type="ARBA" id="ARBA00022801"/>
    </source>
</evidence>
<evidence type="ECO:0000256" key="13">
    <source>
        <dbReference type="PROSITE-ProRule" id="PRU00391"/>
    </source>
</evidence>
<dbReference type="Pfam" id="PF06831">
    <property type="entry name" value="H2TH"/>
    <property type="match status" value="1"/>
</dbReference>
<feature type="domain" description="FPG-type" evidence="14">
    <location>
        <begin position="229"/>
        <end position="263"/>
    </location>
</feature>
<dbReference type="InterPro" id="IPR000214">
    <property type="entry name" value="Znf_DNA_glyclase/AP_lyase"/>
</dbReference>
<dbReference type="PROSITE" id="PS51066">
    <property type="entry name" value="ZF_FPG_2"/>
    <property type="match status" value="1"/>
</dbReference>
<evidence type="ECO:0000313" key="17">
    <source>
        <dbReference type="Proteomes" id="UP000077255"/>
    </source>
</evidence>
<dbReference type="NCBIfam" id="NF007763">
    <property type="entry name" value="PRK10445.1"/>
    <property type="match status" value="1"/>
</dbReference>
<dbReference type="STRING" id="445710.ATSB10_16770"/>
<dbReference type="InterPro" id="IPR012319">
    <property type="entry name" value="FPG_cat"/>
</dbReference>
<evidence type="ECO:0000313" key="16">
    <source>
        <dbReference type="EMBL" id="AND69131.1"/>
    </source>
</evidence>
<gene>
    <name evidence="16" type="ORF">ATSB10_16770</name>
</gene>
<dbReference type="AlphaFoldDB" id="A0A160N052"/>
<dbReference type="GO" id="GO:0003684">
    <property type="term" value="F:damaged DNA binding"/>
    <property type="evidence" value="ECO:0007669"/>
    <property type="project" value="InterPro"/>
</dbReference>
<dbReference type="SUPFAM" id="SSF57716">
    <property type="entry name" value="Glucocorticoid receptor-like (DNA-binding domain)"/>
    <property type="match status" value="1"/>
</dbReference>
<keyword evidence="8" id="KW-0238">DNA-binding</keyword>
<sequence length="263" mass="29406">MPEGPEIRRAADALAKAVAGEPLVQAWFAPPALKRHEKKLVGRRIEAITPHGKALLTRFDNGLTLYSHNQLYGVWRVAGAGERPATGRSLKVALETSRKAILLYSATDIEMWPTAQVHEHPFLQRLGPDALDASLETGTVEARLRDPRFARRRLGALLLDQAFIAGLGNYLRVEILWEAGLDHDRRPCDLDDTERALLAGAILDLPRRSYRTRGRRGAGHLQDTPFRFRAYGRAGEACERCLTPIEKSMVASRPFYACPHCQR</sequence>